<dbReference type="InterPro" id="IPR033134">
    <property type="entry name" value="Asp/Glu_racemase_AS_2"/>
</dbReference>
<protein>
    <recommendedName>
        <fullName evidence="5">Aspartate racemase</fullName>
    </recommendedName>
</protein>
<dbReference type="Proteomes" id="UP000030752">
    <property type="component" value="Unassembled WGS sequence"/>
</dbReference>
<dbReference type="PANTHER" id="PTHR21198:SF7">
    <property type="entry name" value="ASPARTATE-GLUTAMATE RACEMASE FAMILY"/>
    <property type="match status" value="1"/>
</dbReference>
<dbReference type="InterPro" id="IPR001920">
    <property type="entry name" value="Asp/Glu_race"/>
</dbReference>
<dbReference type="OrthoDB" id="187836at2759"/>
<dbReference type="eggNOG" id="ENOG502SHHB">
    <property type="taxonomic scope" value="Eukaryota"/>
</dbReference>
<evidence type="ECO:0000256" key="1">
    <source>
        <dbReference type="ARBA" id="ARBA00007847"/>
    </source>
</evidence>
<dbReference type="EMBL" id="KB822711">
    <property type="protein sequence ID" value="ETN46779.1"/>
    <property type="molecule type" value="Genomic_DNA"/>
</dbReference>
<proteinExistence type="inferred from homology"/>
<dbReference type="SUPFAM" id="SSF53681">
    <property type="entry name" value="Aspartate/glutamate racemase"/>
    <property type="match status" value="2"/>
</dbReference>
<dbReference type="HOGENOM" id="CLU_055360_1_0_1"/>
<evidence type="ECO:0008006" key="5">
    <source>
        <dbReference type="Google" id="ProtNLM"/>
    </source>
</evidence>
<dbReference type="PROSITE" id="PS00924">
    <property type="entry name" value="ASP_GLU_RACEMASE_2"/>
    <property type="match status" value="1"/>
</dbReference>
<dbReference type="GeneID" id="19968307"/>
<dbReference type="GO" id="GO:0047661">
    <property type="term" value="F:amino-acid racemase activity"/>
    <property type="evidence" value="ECO:0007669"/>
    <property type="project" value="InterPro"/>
</dbReference>
<dbReference type="NCBIfam" id="TIGR00035">
    <property type="entry name" value="asp_race"/>
    <property type="match status" value="1"/>
</dbReference>
<dbReference type="STRING" id="1220924.W2SFV3"/>
<dbReference type="Gene3D" id="3.40.50.1860">
    <property type="match status" value="2"/>
</dbReference>
<dbReference type="RefSeq" id="XP_008711491.1">
    <property type="nucleotide sequence ID" value="XM_008713269.1"/>
</dbReference>
<organism evidence="3 4">
    <name type="scientific">Cyphellophora europaea (strain CBS 101466)</name>
    <name type="common">Phialophora europaea</name>
    <dbReference type="NCBI Taxonomy" id="1220924"/>
    <lineage>
        <taxon>Eukaryota</taxon>
        <taxon>Fungi</taxon>
        <taxon>Dikarya</taxon>
        <taxon>Ascomycota</taxon>
        <taxon>Pezizomycotina</taxon>
        <taxon>Eurotiomycetes</taxon>
        <taxon>Chaetothyriomycetidae</taxon>
        <taxon>Chaetothyriales</taxon>
        <taxon>Cyphellophoraceae</taxon>
        <taxon>Cyphellophora</taxon>
    </lineage>
</organism>
<dbReference type="InterPro" id="IPR004380">
    <property type="entry name" value="Asp_race"/>
</dbReference>
<dbReference type="Pfam" id="PF01177">
    <property type="entry name" value="Asp_Glu_race"/>
    <property type="match status" value="1"/>
</dbReference>
<dbReference type="InParanoid" id="W2SFV3"/>
<evidence type="ECO:0000313" key="4">
    <source>
        <dbReference type="Proteomes" id="UP000030752"/>
    </source>
</evidence>
<keyword evidence="4" id="KW-1185">Reference proteome</keyword>
<comment type="similarity">
    <text evidence="1">Belongs to the aspartate/glutamate racemases family.</text>
</comment>
<evidence type="ECO:0000313" key="3">
    <source>
        <dbReference type="EMBL" id="ETN46779.1"/>
    </source>
</evidence>
<name>W2SFV3_CYPE1</name>
<dbReference type="PANTHER" id="PTHR21198">
    <property type="entry name" value="GLUTAMATE RACEMASE"/>
    <property type="match status" value="1"/>
</dbReference>
<keyword evidence="2" id="KW-0413">Isomerase</keyword>
<gene>
    <name evidence="3" type="ORF">HMPREF1541_00968</name>
</gene>
<dbReference type="VEuPathDB" id="FungiDB:HMPREF1541_00968"/>
<reference evidence="3 4" key="1">
    <citation type="submission" date="2013-03" db="EMBL/GenBank/DDBJ databases">
        <title>The Genome Sequence of Phialophora europaea CBS 101466.</title>
        <authorList>
            <consortium name="The Broad Institute Genomics Platform"/>
            <person name="Cuomo C."/>
            <person name="de Hoog S."/>
            <person name="Gorbushina A."/>
            <person name="Walker B."/>
            <person name="Young S.K."/>
            <person name="Zeng Q."/>
            <person name="Gargeya S."/>
            <person name="Fitzgerald M."/>
            <person name="Haas B."/>
            <person name="Abouelleil A."/>
            <person name="Allen A.W."/>
            <person name="Alvarado L."/>
            <person name="Arachchi H.M."/>
            <person name="Berlin A.M."/>
            <person name="Chapman S.B."/>
            <person name="Gainer-Dewar J."/>
            <person name="Goldberg J."/>
            <person name="Griggs A."/>
            <person name="Gujja S."/>
            <person name="Hansen M."/>
            <person name="Howarth C."/>
            <person name="Imamovic A."/>
            <person name="Ireland A."/>
            <person name="Larimer J."/>
            <person name="McCowan C."/>
            <person name="Murphy C."/>
            <person name="Pearson M."/>
            <person name="Poon T.W."/>
            <person name="Priest M."/>
            <person name="Roberts A."/>
            <person name="Saif S."/>
            <person name="Shea T."/>
            <person name="Sisk P."/>
            <person name="Sykes S."/>
            <person name="Wortman J."/>
            <person name="Nusbaum C."/>
            <person name="Birren B."/>
        </authorList>
    </citation>
    <scope>NUCLEOTIDE SEQUENCE [LARGE SCALE GENOMIC DNA]</scope>
    <source>
        <strain evidence="3 4">CBS 101466</strain>
    </source>
</reference>
<sequence length="248" mass="27443">MASALQTSAQMKTIGVIGGSTHVATAEYYNVITKYINEHLGGYHTGKIIINSMDLAASEYFVRHDEWEQGGLHLRSIVSSLERAGADFIICVSNTWHRCAESFMSGANIPLLHIADATAQAIKAKSLKRVALLGTKATMSGPYLRDIFTHKHGLEILTPTPEEQQEIDRVIFDELSKPVFLEESRQYYLKVIDDLQHRGAEGVILGCTEIPLLVKQEHRPDLPLFDTLVLHGEAAAREAVAGIEVRPK</sequence>
<dbReference type="InterPro" id="IPR015942">
    <property type="entry name" value="Asp/Glu/hydantoin_racemase"/>
</dbReference>
<dbReference type="AlphaFoldDB" id="W2SFV3"/>
<accession>W2SFV3</accession>
<evidence type="ECO:0000256" key="2">
    <source>
        <dbReference type="ARBA" id="ARBA00023235"/>
    </source>
</evidence>